<reference evidence="2" key="1">
    <citation type="submission" date="2023-03" db="EMBL/GenBank/DDBJ databases">
        <title>Massive genome expansion in bonnet fungi (Mycena s.s.) driven by repeated elements and novel gene families across ecological guilds.</title>
        <authorList>
            <consortium name="Lawrence Berkeley National Laboratory"/>
            <person name="Harder C.B."/>
            <person name="Miyauchi S."/>
            <person name="Viragh M."/>
            <person name="Kuo A."/>
            <person name="Thoen E."/>
            <person name="Andreopoulos B."/>
            <person name="Lu D."/>
            <person name="Skrede I."/>
            <person name="Drula E."/>
            <person name="Henrissat B."/>
            <person name="Morin E."/>
            <person name="Kohler A."/>
            <person name="Barry K."/>
            <person name="LaButti K."/>
            <person name="Morin E."/>
            <person name="Salamov A."/>
            <person name="Lipzen A."/>
            <person name="Mereny Z."/>
            <person name="Hegedus B."/>
            <person name="Baldrian P."/>
            <person name="Stursova M."/>
            <person name="Weitz H."/>
            <person name="Taylor A."/>
            <person name="Grigoriev I.V."/>
            <person name="Nagy L.G."/>
            <person name="Martin F."/>
            <person name="Kauserud H."/>
        </authorList>
    </citation>
    <scope>NUCLEOTIDE SEQUENCE</scope>
    <source>
        <strain evidence="2">9284</strain>
    </source>
</reference>
<proteinExistence type="predicted"/>
<keyword evidence="3" id="KW-1185">Reference proteome</keyword>
<evidence type="ECO:0000313" key="3">
    <source>
        <dbReference type="Proteomes" id="UP001221142"/>
    </source>
</evidence>
<evidence type="ECO:0000313" key="2">
    <source>
        <dbReference type="EMBL" id="KAJ7605921.1"/>
    </source>
</evidence>
<evidence type="ECO:0000256" key="1">
    <source>
        <dbReference type="SAM" id="MobiDB-lite"/>
    </source>
</evidence>
<comment type="caution">
    <text evidence="2">The sequence shown here is derived from an EMBL/GenBank/DDBJ whole genome shotgun (WGS) entry which is preliminary data.</text>
</comment>
<gene>
    <name evidence="2" type="ORF">FB45DRAFT_879080</name>
</gene>
<dbReference type="EMBL" id="JARKIF010000066">
    <property type="protein sequence ID" value="KAJ7605921.1"/>
    <property type="molecule type" value="Genomic_DNA"/>
</dbReference>
<feature type="region of interest" description="Disordered" evidence="1">
    <location>
        <begin position="1"/>
        <end position="30"/>
    </location>
</feature>
<organism evidence="2 3">
    <name type="scientific">Roridomyces roridus</name>
    <dbReference type="NCBI Taxonomy" id="1738132"/>
    <lineage>
        <taxon>Eukaryota</taxon>
        <taxon>Fungi</taxon>
        <taxon>Dikarya</taxon>
        <taxon>Basidiomycota</taxon>
        <taxon>Agaricomycotina</taxon>
        <taxon>Agaricomycetes</taxon>
        <taxon>Agaricomycetidae</taxon>
        <taxon>Agaricales</taxon>
        <taxon>Marasmiineae</taxon>
        <taxon>Mycenaceae</taxon>
        <taxon>Roridomyces</taxon>
    </lineage>
</organism>
<protein>
    <submittedName>
        <fullName evidence="2">Uncharacterized protein</fullName>
    </submittedName>
</protein>
<dbReference type="Proteomes" id="UP001221142">
    <property type="component" value="Unassembled WGS sequence"/>
</dbReference>
<sequence length="221" mass="23668">MEFFEKGGSNDNEHSVSDTAGKIGNGRHSVTNTSLLTTTTTEHSPSGALGVSVPLVWPIACRMMHHSSTQYICMAFTGSLLLETPFPACFSAPLTLHFPKELHSSPWPSLPPPRHVSDNPHDGISADAAQSGIASLIASRVERCDAPDGVQGAEGVQPKRCDMEDGVYGRAAKRAVAVCGQGAGFRWVWGLSIRLLWIRPCRYCVCRGLLVAVDGNVELVA</sequence>
<dbReference type="AlphaFoldDB" id="A0AAD7F9R7"/>
<accession>A0AAD7F9R7</accession>
<name>A0AAD7F9R7_9AGAR</name>